<name>A0A1L3GJ37_SYNAC</name>
<dbReference type="CDD" id="cd05237">
    <property type="entry name" value="UDP_invert_4-6DH_SDR_e"/>
    <property type="match status" value="1"/>
</dbReference>
<feature type="domain" description="Polysaccharide biosynthesis protein CapD-like" evidence="3">
    <location>
        <begin position="294"/>
        <end position="576"/>
    </location>
</feature>
<dbReference type="InterPro" id="IPR003869">
    <property type="entry name" value="Polysac_CapD-like"/>
</dbReference>
<dbReference type="Pfam" id="PF02719">
    <property type="entry name" value="Polysacc_synt_2"/>
    <property type="match status" value="1"/>
</dbReference>
<dbReference type="Proteomes" id="UP000182264">
    <property type="component" value="Chromosome"/>
</dbReference>
<dbReference type="AlphaFoldDB" id="A0A1L3GJ37"/>
<dbReference type="InterPro" id="IPR051203">
    <property type="entry name" value="Polysaccharide_Synthase-Rel"/>
</dbReference>
<gene>
    <name evidence="4" type="ORF">A7E75_13460</name>
</gene>
<proteinExistence type="inferred from homology"/>
<dbReference type="EMBL" id="CP015518">
    <property type="protein sequence ID" value="APG25905.1"/>
    <property type="molecule type" value="Genomic_DNA"/>
</dbReference>
<feature type="transmembrane region" description="Helical" evidence="2">
    <location>
        <begin position="89"/>
        <end position="107"/>
    </location>
</feature>
<feature type="transmembrane region" description="Helical" evidence="2">
    <location>
        <begin position="16"/>
        <end position="34"/>
    </location>
</feature>
<dbReference type="PANTHER" id="PTHR43318">
    <property type="entry name" value="UDP-N-ACETYLGLUCOSAMINE 4,6-DEHYDRATASE"/>
    <property type="match status" value="1"/>
</dbReference>
<comment type="similarity">
    <text evidence="1">Belongs to the polysaccharide synthase family.</text>
</comment>
<keyword evidence="2" id="KW-0472">Membrane</keyword>
<organism evidence="4 5">
    <name type="scientific">Syntrophotalea acetylenica</name>
    <name type="common">Pelobacter acetylenicus</name>
    <dbReference type="NCBI Taxonomy" id="29542"/>
    <lineage>
        <taxon>Bacteria</taxon>
        <taxon>Pseudomonadati</taxon>
        <taxon>Thermodesulfobacteriota</taxon>
        <taxon>Desulfuromonadia</taxon>
        <taxon>Desulfuromonadales</taxon>
        <taxon>Syntrophotaleaceae</taxon>
        <taxon>Syntrophotalea</taxon>
    </lineage>
</organism>
<dbReference type="OrthoDB" id="9769113at2"/>
<dbReference type="Pfam" id="PF13727">
    <property type="entry name" value="CoA_binding_3"/>
    <property type="match status" value="1"/>
</dbReference>
<dbReference type="PANTHER" id="PTHR43318:SF1">
    <property type="entry name" value="POLYSACCHARIDE BIOSYNTHESIS PROTEIN EPSC-RELATED"/>
    <property type="match status" value="1"/>
</dbReference>
<sequence>MLSLPLPFQKTGVRKLLILLFHIGAIVFSFVDAFALRFDLRIPAEYWSVIVTLLPIVVLIKLPVFWLMGLAEGWWRYVSMPDLLQIFKANIAASVALVLYVVFFHSYEGLPRSVVLLDFLLCFSIMIGVRVATRILREQFALNSKGYNSRHKSVLIVGSGTVAQTIVREIRENPKLDKAVLGYIDNDIRRQGKVFYGVPVMGTQDDLEKICTRHGVDMVVVAQSSVTPRDLREIATSCKRHGIACKILPTLGDIIDGRVSMEQCRSVCLEDLLGRSPIRLDVREINAYLHGKSILVTGAAGSIGSEICRQVANFDPAQLILFENAETPLFHLENELREKFPRLSLLPSLSDIRDMERVSAVFSRYKPQVVFHAAAYKHVPMSEVNPVEVVKNNVFGTRNIVDASLAGGVEHFVLISTDKAVNPTNIMGATKRVAELYVQNLPRSGETRAVTVRFGNVLGSHGSVIPTFREQILRGGPVTVTHPEITRFFMTIPEAVQLVLQAGCMGQGGEIFLLDMGDPVKIVCLAEEMIRLSGRKPYEEIEIVFTGLRPGEKLYEELLISGEGVKATRHEKIRILEAACFSEQWLRDETALLLQATHEADVERVVALLKELVPEYCNHSATGILDEGNPSTRSANFNLAARKNPDSPV</sequence>
<evidence type="ECO:0000259" key="3">
    <source>
        <dbReference type="Pfam" id="PF02719"/>
    </source>
</evidence>
<protein>
    <submittedName>
        <fullName evidence="4">Nucleoside-diphosphate sugar epimerase</fullName>
    </submittedName>
</protein>
<keyword evidence="5" id="KW-1185">Reference proteome</keyword>
<accession>A0A1L3GJ37</accession>
<evidence type="ECO:0000313" key="4">
    <source>
        <dbReference type="EMBL" id="APG25905.1"/>
    </source>
</evidence>
<keyword evidence="2" id="KW-0812">Transmembrane</keyword>
<dbReference type="Gene3D" id="3.40.50.720">
    <property type="entry name" value="NAD(P)-binding Rossmann-like Domain"/>
    <property type="match status" value="2"/>
</dbReference>
<dbReference type="SUPFAM" id="SSF51735">
    <property type="entry name" value="NAD(P)-binding Rossmann-fold domains"/>
    <property type="match status" value="2"/>
</dbReference>
<evidence type="ECO:0000256" key="1">
    <source>
        <dbReference type="ARBA" id="ARBA00007430"/>
    </source>
</evidence>
<evidence type="ECO:0000313" key="5">
    <source>
        <dbReference type="Proteomes" id="UP000182264"/>
    </source>
</evidence>
<dbReference type="InterPro" id="IPR036291">
    <property type="entry name" value="NAD(P)-bd_dom_sf"/>
</dbReference>
<keyword evidence="2" id="KW-1133">Transmembrane helix</keyword>
<evidence type="ECO:0000256" key="2">
    <source>
        <dbReference type="SAM" id="Phobius"/>
    </source>
</evidence>
<feature type="transmembrane region" description="Helical" evidence="2">
    <location>
        <begin position="113"/>
        <end position="132"/>
    </location>
</feature>
<feature type="transmembrane region" description="Helical" evidence="2">
    <location>
        <begin position="46"/>
        <end position="68"/>
    </location>
</feature>
<dbReference type="RefSeq" id="WP_072287752.1">
    <property type="nucleotide sequence ID" value="NZ_CP015455.1"/>
</dbReference>
<reference evidence="4 5" key="1">
    <citation type="journal article" date="2017" name="Genome Announc.">
        <title>Complete Genome Sequences of Two Acetylene-Fermenting Pelobacter acetylenicus Strains.</title>
        <authorList>
            <person name="Sutton J.M."/>
            <person name="Baesman S.M."/>
            <person name="Fierst J.L."/>
            <person name="Poret-Peterson A.T."/>
            <person name="Oremland R.S."/>
            <person name="Dunlap D.S."/>
            <person name="Akob D.M."/>
        </authorList>
    </citation>
    <scope>NUCLEOTIDE SEQUENCE [LARGE SCALE GENOMIC DNA]</scope>
    <source>
        <strain evidence="4 5">DSM 3247</strain>
    </source>
</reference>